<dbReference type="Proteomes" id="UP000004095">
    <property type="component" value="Unassembled WGS sequence"/>
</dbReference>
<dbReference type="RefSeq" id="WP_002704793.1">
    <property type="nucleotide sequence ID" value="NZ_AAWS01000069.1"/>
</dbReference>
<accession>A1ZYU4</accession>
<gene>
    <name evidence="2" type="ORF">M23134_06295</name>
</gene>
<name>A1ZYU4_MICM2</name>
<proteinExistence type="predicted"/>
<comment type="caution">
    <text evidence="2">The sequence shown here is derived from an EMBL/GenBank/DDBJ whole genome shotgun (WGS) entry which is preliminary data.</text>
</comment>
<evidence type="ECO:0000313" key="3">
    <source>
        <dbReference type="Proteomes" id="UP000004095"/>
    </source>
</evidence>
<keyword evidence="3" id="KW-1185">Reference proteome</keyword>
<reference evidence="2 3" key="1">
    <citation type="submission" date="2007-01" db="EMBL/GenBank/DDBJ databases">
        <authorList>
            <person name="Haygood M."/>
            <person name="Podell S."/>
            <person name="Anderson C."/>
            <person name="Hopkinson B."/>
            <person name="Roe K."/>
            <person name="Barbeau K."/>
            <person name="Gaasterland T."/>
            <person name="Ferriera S."/>
            <person name="Johnson J."/>
            <person name="Kravitz S."/>
            <person name="Beeson K."/>
            <person name="Sutton G."/>
            <person name="Rogers Y.-H."/>
            <person name="Friedman R."/>
            <person name="Frazier M."/>
            <person name="Venter J.C."/>
        </authorList>
    </citation>
    <scope>NUCLEOTIDE SEQUENCE [LARGE SCALE GENOMIC DNA]</scope>
    <source>
        <strain evidence="2 3">ATCC 23134</strain>
    </source>
</reference>
<evidence type="ECO:0000256" key="1">
    <source>
        <dbReference type="SAM" id="MobiDB-lite"/>
    </source>
</evidence>
<evidence type="ECO:0000313" key="2">
    <source>
        <dbReference type="EMBL" id="EAY24441.1"/>
    </source>
</evidence>
<feature type="compositionally biased region" description="Polar residues" evidence="1">
    <location>
        <begin position="156"/>
        <end position="188"/>
    </location>
</feature>
<feature type="compositionally biased region" description="Polar residues" evidence="1">
    <location>
        <begin position="131"/>
        <end position="141"/>
    </location>
</feature>
<dbReference type="EMBL" id="AAWS01000069">
    <property type="protein sequence ID" value="EAY24441.1"/>
    <property type="molecule type" value="Genomic_DNA"/>
</dbReference>
<feature type="region of interest" description="Disordered" evidence="1">
    <location>
        <begin position="131"/>
        <end position="188"/>
    </location>
</feature>
<organism evidence="2 3">
    <name type="scientific">Microscilla marina ATCC 23134</name>
    <dbReference type="NCBI Taxonomy" id="313606"/>
    <lineage>
        <taxon>Bacteria</taxon>
        <taxon>Pseudomonadati</taxon>
        <taxon>Bacteroidota</taxon>
        <taxon>Cytophagia</taxon>
        <taxon>Cytophagales</taxon>
        <taxon>Microscillaceae</taxon>
        <taxon>Microscilla</taxon>
    </lineage>
</organism>
<dbReference type="AlphaFoldDB" id="A1ZYU4"/>
<protein>
    <submittedName>
        <fullName evidence="2">Uncharacterized protein</fullName>
    </submittedName>
</protein>
<sequence>MKENHVMFKQSVFFDDNGELNDTGILLYVDALRLQRESELPEDLVEHVTNSVNDQKKIFEYYEFVKDDDPQELIPHPYFDKNTKKNTPVVGLNKFQGLGIAAALLLTMGGGYLATKFWKYDNGKTQGNRITVTDSTSSSKKNMAPTPISDKGKVKSINQQPTTDSARPNSNNNSSKETPLPNKNTQPISTQTNLLENEKLLAMQHISYYDKQINRLSNNRSGSIKVIAPAIDAKSQSILFQWTNPIQDSLRLEVFTKETDDSRRKVFMIAPKSSQFTLPAGFKPGLYYWELKQVMNNSREKRIGLGRFIVAK</sequence>